<dbReference type="InterPro" id="IPR001991">
    <property type="entry name" value="Na-dicarboxylate_symporter"/>
</dbReference>
<evidence type="ECO:0000256" key="3">
    <source>
        <dbReference type="ARBA" id="ARBA00022475"/>
    </source>
</evidence>
<dbReference type="Pfam" id="PF00375">
    <property type="entry name" value="SDF"/>
    <property type="match status" value="1"/>
</dbReference>
<dbReference type="GO" id="GO:0005886">
    <property type="term" value="C:plasma membrane"/>
    <property type="evidence" value="ECO:0007669"/>
    <property type="project" value="UniProtKB-SubCell"/>
</dbReference>
<feature type="transmembrane region" description="Helical" evidence="8">
    <location>
        <begin position="322"/>
        <end position="339"/>
    </location>
</feature>
<keyword evidence="2" id="KW-0813">Transport</keyword>
<evidence type="ECO:0000256" key="6">
    <source>
        <dbReference type="ARBA" id="ARBA00022989"/>
    </source>
</evidence>
<feature type="transmembrane region" description="Helical" evidence="8">
    <location>
        <begin position="75"/>
        <end position="96"/>
    </location>
</feature>
<evidence type="ECO:0000313" key="10">
    <source>
        <dbReference type="Proteomes" id="UP000199017"/>
    </source>
</evidence>
<keyword evidence="5" id="KW-0769">Symport</keyword>
<keyword evidence="3" id="KW-1003">Cell membrane</keyword>
<feature type="transmembrane region" description="Helical" evidence="8">
    <location>
        <begin position="285"/>
        <end position="310"/>
    </location>
</feature>
<reference evidence="9 10" key="1">
    <citation type="submission" date="2016-10" db="EMBL/GenBank/DDBJ databases">
        <authorList>
            <person name="de Groot N.N."/>
        </authorList>
    </citation>
    <scope>NUCLEOTIDE SEQUENCE [LARGE SCALE GENOMIC DNA]</scope>
    <source>
        <strain evidence="10">P4B,CCM 7963,CECT 7998,DSM 25260,IBRC-M 10614,KCTC 13821</strain>
    </source>
</reference>
<dbReference type="STRING" id="930129.SAMN05216352_11163"/>
<sequence length="411" mass="43149">MKNPNLLTQILIAFIAAIILGVIAGPSVEVVQPLGDFFLRLIQFIIVPLILSTLIVGVAGTGNVRKLGRMGGKTIAYYLGTSAVAITIGLAIGLAFQPGAGVDIPTEAVGAEPAAEEQNVVDTLLNIIPLNPFEAMVEGEILQIIFFALFIGIAISLVGEKAQPVYRFFEGLAEVMYKITGIVILLAPIGVFGLIAPVVGEYGMSVLLPLLKVILGVFAACLLHIVITYSIVVKLGGKMSPLVFFKGIAPAGLFAFSSASSAGTLPLTMKNSQENLGVSQKTSSFVLPLGATINMDGTAIYQGVAVLFIAQFYGIELSIMQMLSVILIATLASIGTAGVPGAGLIMLTFVLTNIGLPLEGIALIAGIDRILDMFRTSVNVVGDAAGAVFVDRTEKHHESNEDKDLEYSMNV</sequence>
<feature type="transmembrane region" description="Helical" evidence="8">
    <location>
        <begin position="7"/>
        <end position="25"/>
    </location>
</feature>
<feature type="transmembrane region" description="Helical" evidence="8">
    <location>
        <begin position="37"/>
        <end position="63"/>
    </location>
</feature>
<keyword evidence="7 8" id="KW-0472">Membrane</keyword>
<evidence type="ECO:0000256" key="2">
    <source>
        <dbReference type="ARBA" id="ARBA00022448"/>
    </source>
</evidence>
<dbReference type="EMBL" id="FNDU01000011">
    <property type="protein sequence ID" value="SDI73946.1"/>
    <property type="molecule type" value="Genomic_DNA"/>
</dbReference>
<accession>A0A1G8N1H4</accession>
<keyword evidence="6 8" id="KW-1133">Transmembrane helix</keyword>
<keyword evidence="4 8" id="KW-0812">Transmembrane</keyword>
<dbReference type="PANTHER" id="PTHR42865:SF7">
    <property type="entry name" value="PROTON_GLUTAMATE-ASPARTATE SYMPORTER"/>
    <property type="match status" value="1"/>
</dbReference>
<dbReference type="InterPro" id="IPR036458">
    <property type="entry name" value="Na:dicarbo_symporter_sf"/>
</dbReference>
<feature type="transmembrane region" description="Helical" evidence="8">
    <location>
        <begin position="179"/>
        <end position="200"/>
    </location>
</feature>
<dbReference type="GO" id="GO:0015293">
    <property type="term" value="F:symporter activity"/>
    <property type="evidence" value="ECO:0007669"/>
    <property type="project" value="UniProtKB-KW"/>
</dbReference>
<keyword evidence="10" id="KW-1185">Reference proteome</keyword>
<name>A0A1G8N1H4_9BACI</name>
<dbReference type="PROSITE" id="PS00714">
    <property type="entry name" value="NA_DICARBOXYL_SYMP_2"/>
    <property type="match status" value="1"/>
</dbReference>
<feature type="transmembrane region" description="Helical" evidence="8">
    <location>
        <begin position="141"/>
        <end position="158"/>
    </location>
</feature>
<proteinExistence type="predicted"/>
<dbReference type="FunFam" id="1.10.3860.10:FF:000001">
    <property type="entry name" value="C4-dicarboxylate transport protein"/>
    <property type="match status" value="1"/>
</dbReference>
<dbReference type="OrthoDB" id="9768885at2"/>
<feature type="transmembrane region" description="Helical" evidence="8">
    <location>
        <begin position="243"/>
        <end position="265"/>
    </location>
</feature>
<feature type="transmembrane region" description="Helical" evidence="8">
    <location>
        <begin position="345"/>
        <end position="367"/>
    </location>
</feature>
<evidence type="ECO:0000256" key="8">
    <source>
        <dbReference type="SAM" id="Phobius"/>
    </source>
</evidence>
<evidence type="ECO:0000256" key="5">
    <source>
        <dbReference type="ARBA" id="ARBA00022847"/>
    </source>
</evidence>
<dbReference type="AlphaFoldDB" id="A0A1G8N1H4"/>
<evidence type="ECO:0000256" key="4">
    <source>
        <dbReference type="ARBA" id="ARBA00022692"/>
    </source>
</evidence>
<organism evidence="9 10">
    <name type="scientific">Alteribacillus bidgolensis</name>
    <dbReference type="NCBI Taxonomy" id="930129"/>
    <lineage>
        <taxon>Bacteria</taxon>
        <taxon>Bacillati</taxon>
        <taxon>Bacillota</taxon>
        <taxon>Bacilli</taxon>
        <taxon>Bacillales</taxon>
        <taxon>Bacillaceae</taxon>
        <taxon>Alteribacillus</taxon>
    </lineage>
</organism>
<evidence type="ECO:0000256" key="1">
    <source>
        <dbReference type="ARBA" id="ARBA00004651"/>
    </source>
</evidence>
<dbReference type="RefSeq" id="WP_091586897.1">
    <property type="nucleotide sequence ID" value="NZ_FNDU01000011.1"/>
</dbReference>
<evidence type="ECO:0000256" key="7">
    <source>
        <dbReference type="ARBA" id="ARBA00023136"/>
    </source>
</evidence>
<dbReference type="SUPFAM" id="SSF118215">
    <property type="entry name" value="Proton glutamate symport protein"/>
    <property type="match status" value="1"/>
</dbReference>
<dbReference type="PRINTS" id="PR00173">
    <property type="entry name" value="EDTRNSPORT"/>
</dbReference>
<protein>
    <submittedName>
        <fullName evidence="9">Na+/H+-dicarboxylate symporter</fullName>
    </submittedName>
</protein>
<dbReference type="GO" id="GO:0006835">
    <property type="term" value="P:dicarboxylic acid transport"/>
    <property type="evidence" value="ECO:0007669"/>
    <property type="project" value="UniProtKB-ARBA"/>
</dbReference>
<evidence type="ECO:0000313" key="9">
    <source>
        <dbReference type="EMBL" id="SDI73946.1"/>
    </source>
</evidence>
<dbReference type="Gene3D" id="1.10.3860.10">
    <property type="entry name" value="Sodium:dicarboxylate symporter"/>
    <property type="match status" value="1"/>
</dbReference>
<gene>
    <name evidence="9" type="ORF">SAMN05216352_11163</name>
</gene>
<dbReference type="Proteomes" id="UP000199017">
    <property type="component" value="Unassembled WGS sequence"/>
</dbReference>
<comment type="subcellular location">
    <subcellularLocation>
        <location evidence="1">Cell membrane</location>
        <topology evidence="1">Multi-pass membrane protein</topology>
    </subcellularLocation>
</comment>
<dbReference type="InterPro" id="IPR018107">
    <property type="entry name" value="Na-dicarboxylate_symporter_CS"/>
</dbReference>
<feature type="transmembrane region" description="Helical" evidence="8">
    <location>
        <begin position="206"/>
        <end position="231"/>
    </location>
</feature>
<dbReference type="PANTHER" id="PTHR42865">
    <property type="entry name" value="PROTON/GLUTAMATE-ASPARTATE SYMPORTER"/>
    <property type="match status" value="1"/>
</dbReference>